<feature type="domain" description="Serine aminopeptidase S33" evidence="2">
    <location>
        <begin position="81"/>
        <end position="195"/>
    </location>
</feature>
<dbReference type="OrthoDB" id="9809549at2"/>
<name>A0A430HEG2_9BURK</name>
<dbReference type="Proteomes" id="UP000278085">
    <property type="component" value="Unassembled WGS sequence"/>
</dbReference>
<evidence type="ECO:0000313" key="3">
    <source>
        <dbReference type="EMBL" id="RSZ55891.1"/>
    </source>
</evidence>
<sequence>MRTSGLRKWGLWLLFSASAGAGAAGTEQAITLRTATGSLAGTLSLPKGTKPVPVALMIAGSGPTDRDGNAPGVKNDSLRLLAQGLADAGVASVRFDKRGIAASAAAGARESDLRFETYVDDATAWLAMLKADKRFSTVNVVGHSEGALIGMLAAKAGDAKAYVSIAGVARGASALLREQLAPALPPPLAKDSERILAQLEAGREVADVPPALATLYRPSVQPYLISWFKYRPSAVIEELTMPVLLVQGSTDLQVPLGEAELLHKAKPAAQLLVVQGMNHVLKEAPPDKARQTGTYTDPKFPLAPALVPAVAGFLNKAAKD</sequence>
<dbReference type="GO" id="GO:0052689">
    <property type="term" value="F:carboxylic ester hydrolase activity"/>
    <property type="evidence" value="ECO:0007669"/>
    <property type="project" value="TreeGrafter"/>
</dbReference>
<accession>A0A430HEG2</accession>
<comment type="caution">
    <text evidence="3">The sequence shown here is derived from an EMBL/GenBank/DDBJ whole genome shotgun (WGS) entry which is preliminary data.</text>
</comment>
<dbReference type="Pfam" id="PF12146">
    <property type="entry name" value="Hydrolase_4"/>
    <property type="match status" value="1"/>
</dbReference>
<dbReference type="PANTHER" id="PTHR43265:SF1">
    <property type="entry name" value="ESTERASE ESTD"/>
    <property type="match status" value="1"/>
</dbReference>
<keyword evidence="1" id="KW-0732">Signal</keyword>
<dbReference type="InterPro" id="IPR053145">
    <property type="entry name" value="AB_hydrolase_Est10"/>
</dbReference>
<evidence type="ECO:0000259" key="2">
    <source>
        <dbReference type="Pfam" id="PF12146"/>
    </source>
</evidence>
<keyword evidence="3" id="KW-0378">Hydrolase</keyword>
<dbReference type="InterPro" id="IPR029058">
    <property type="entry name" value="AB_hydrolase_fold"/>
</dbReference>
<gene>
    <name evidence="3" type="ORF">EJB06_27165</name>
</gene>
<dbReference type="PANTHER" id="PTHR43265">
    <property type="entry name" value="ESTERASE ESTD"/>
    <property type="match status" value="1"/>
</dbReference>
<dbReference type="EMBL" id="RXLQ01000020">
    <property type="protein sequence ID" value="RSZ55891.1"/>
    <property type="molecule type" value="Genomic_DNA"/>
</dbReference>
<feature type="chain" id="PRO_5019482136" evidence="1">
    <location>
        <begin position="24"/>
        <end position="320"/>
    </location>
</feature>
<reference evidence="3 4" key="1">
    <citation type="submission" date="2018-12" db="EMBL/GenBank/DDBJ databases">
        <authorList>
            <person name="Yang E."/>
        </authorList>
    </citation>
    <scope>NUCLEOTIDE SEQUENCE [LARGE SCALE GENOMIC DNA]</scope>
    <source>
        <strain evidence="3 4">SOD</strain>
    </source>
</reference>
<dbReference type="Gene3D" id="3.40.50.1820">
    <property type="entry name" value="alpha/beta hydrolase"/>
    <property type="match status" value="1"/>
</dbReference>
<dbReference type="RefSeq" id="WP_126077161.1">
    <property type="nucleotide sequence ID" value="NZ_CP051166.1"/>
</dbReference>
<dbReference type="AlphaFoldDB" id="A0A430HEG2"/>
<protein>
    <submittedName>
        <fullName evidence="3">Alpha/beta hydrolase</fullName>
    </submittedName>
</protein>
<keyword evidence="4" id="KW-1185">Reference proteome</keyword>
<evidence type="ECO:0000256" key="1">
    <source>
        <dbReference type="SAM" id="SignalP"/>
    </source>
</evidence>
<feature type="signal peptide" evidence="1">
    <location>
        <begin position="1"/>
        <end position="23"/>
    </location>
</feature>
<dbReference type="SUPFAM" id="SSF53474">
    <property type="entry name" value="alpha/beta-Hydrolases"/>
    <property type="match status" value="1"/>
</dbReference>
<evidence type="ECO:0000313" key="4">
    <source>
        <dbReference type="Proteomes" id="UP000278085"/>
    </source>
</evidence>
<proteinExistence type="predicted"/>
<dbReference type="InterPro" id="IPR022742">
    <property type="entry name" value="Hydrolase_4"/>
</dbReference>
<organism evidence="3 4">
    <name type="scientific">Massilia atriviolacea</name>
    <dbReference type="NCBI Taxonomy" id="2495579"/>
    <lineage>
        <taxon>Bacteria</taxon>
        <taxon>Pseudomonadati</taxon>
        <taxon>Pseudomonadota</taxon>
        <taxon>Betaproteobacteria</taxon>
        <taxon>Burkholderiales</taxon>
        <taxon>Oxalobacteraceae</taxon>
        <taxon>Telluria group</taxon>
        <taxon>Massilia</taxon>
    </lineage>
</organism>